<dbReference type="AlphaFoldDB" id="A0A6G0YF43"/>
<dbReference type="OrthoDB" id="10635036at2759"/>
<gene>
    <name evidence="1" type="ORF">FWK35_00018449</name>
</gene>
<dbReference type="EMBL" id="VUJU01004310">
    <property type="protein sequence ID" value="KAF0754803.1"/>
    <property type="molecule type" value="Genomic_DNA"/>
</dbReference>
<protein>
    <submittedName>
        <fullName evidence="1">Uncharacterized protein</fullName>
    </submittedName>
</protein>
<dbReference type="Proteomes" id="UP000478052">
    <property type="component" value="Unassembled WGS sequence"/>
</dbReference>
<proteinExistence type="predicted"/>
<accession>A0A6G0YF43</accession>
<reference evidence="1 2" key="1">
    <citation type="submission" date="2019-08" db="EMBL/GenBank/DDBJ databases">
        <title>Whole genome of Aphis craccivora.</title>
        <authorList>
            <person name="Voronova N.V."/>
            <person name="Shulinski R.S."/>
            <person name="Bandarenka Y.V."/>
            <person name="Zhorov D.G."/>
            <person name="Warner D."/>
        </authorList>
    </citation>
    <scope>NUCLEOTIDE SEQUENCE [LARGE SCALE GENOMIC DNA]</scope>
    <source>
        <strain evidence="1">180601</strain>
        <tissue evidence="1">Whole Body</tissue>
    </source>
</reference>
<keyword evidence="2" id="KW-1185">Reference proteome</keyword>
<organism evidence="1 2">
    <name type="scientific">Aphis craccivora</name>
    <name type="common">Cowpea aphid</name>
    <dbReference type="NCBI Taxonomy" id="307492"/>
    <lineage>
        <taxon>Eukaryota</taxon>
        <taxon>Metazoa</taxon>
        <taxon>Ecdysozoa</taxon>
        <taxon>Arthropoda</taxon>
        <taxon>Hexapoda</taxon>
        <taxon>Insecta</taxon>
        <taxon>Pterygota</taxon>
        <taxon>Neoptera</taxon>
        <taxon>Paraneoptera</taxon>
        <taxon>Hemiptera</taxon>
        <taxon>Sternorrhyncha</taxon>
        <taxon>Aphidomorpha</taxon>
        <taxon>Aphidoidea</taxon>
        <taxon>Aphididae</taxon>
        <taxon>Aphidini</taxon>
        <taxon>Aphis</taxon>
        <taxon>Aphis</taxon>
    </lineage>
</organism>
<name>A0A6G0YF43_APHCR</name>
<evidence type="ECO:0000313" key="1">
    <source>
        <dbReference type="EMBL" id="KAF0754803.1"/>
    </source>
</evidence>
<sequence length="172" mass="18815">MLQILSPDFDVLTVDKPVLVKVDGVRYCRHVFTRVRLTGHVEIVGLVLVEQREELHQGVVRVETDGRLVGAVTRLVAGETVPRAHRVVQVQHRVGGHPRVVAQLEPVALAHRERAVFIEHGVQAGRAGAALQPQHDGRVFGAAHGREEPEEHVGTVRLVHGQVTGVALDGRL</sequence>
<comment type="caution">
    <text evidence="1">The sequence shown here is derived from an EMBL/GenBank/DDBJ whole genome shotgun (WGS) entry which is preliminary data.</text>
</comment>
<evidence type="ECO:0000313" key="2">
    <source>
        <dbReference type="Proteomes" id="UP000478052"/>
    </source>
</evidence>